<dbReference type="FunFam" id="3.20.20.80:FF:000130">
    <property type="entry name" value="Endoglucanase C"/>
    <property type="match status" value="1"/>
</dbReference>
<dbReference type="eggNOG" id="ENOG502RDG8">
    <property type="taxonomic scope" value="Eukaryota"/>
</dbReference>
<dbReference type="GO" id="GO:0008422">
    <property type="term" value="F:beta-glucosidase activity"/>
    <property type="evidence" value="ECO:0007669"/>
    <property type="project" value="TreeGrafter"/>
</dbReference>
<dbReference type="EMBL" id="LATX01001709">
    <property type="protein sequence ID" value="KTB39029.1"/>
    <property type="molecule type" value="Genomic_DNA"/>
</dbReference>
<dbReference type="Proteomes" id="UP000054988">
    <property type="component" value="Unassembled WGS sequence"/>
</dbReference>
<dbReference type="InterPro" id="IPR050386">
    <property type="entry name" value="Glycosyl_hydrolase_5"/>
</dbReference>
<dbReference type="InterPro" id="IPR001547">
    <property type="entry name" value="Glyco_hydro_5"/>
</dbReference>
<evidence type="ECO:0000256" key="1">
    <source>
        <dbReference type="ARBA" id="ARBA00005641"/>
    </source>
</evidence>
<dbReference type="PANTHER" id="PTHR31297">
    <property type="entry name" value="GLUCAN ENDO-1,6-BETA-GLUCOSIDASE B"/>
    <property type="match status" value="1"/>
</dbReference>
<evidence type="ECO:0000313" key="7">
    <source>
        <dbReference type="Proteomes" id="UP000054988"/>
    </source>
</evidence>
<comment type="caution">
    <text evidence="6">The sequence shown here is derived from an EMBL/GenBank/DDBJ whole genome shotgun (WGS) entry which is preliminary data.</text>
</comment>
<evidence type="ECO:0000259" key="5">
    <source>
        <dbReference type="Pfam" id="PF00150"/>
    </source>
</evidence>
<feature type="domain" description="Glycoside hydrolase family 5" evidence="5">
    <location>
        <begin position="78"/>
        <end position="353"/>
    </location>
</feature>
<dbReference type="GO" id="GO:0009986">
    <property type="term" value="C:cell surface"/>
    <property type="evidence" value="ECO:0007669"/>
    <property type="project" value="TreeGrafter"/>
</dbReference>
<evidence type="ECO:0000256" key="3">
    <source>
        <dbReference type="ARBA" id="ARBA00023295"/>
    </source>
</evidence>
<protein>
    <submittedName>
        <fullName evidence="6">Putative glycoside hydrolase family 5 protein</fullName>
    </submittedName>
</protein>
<dbReference type="SUPFAM" id="SSF51445">
    <property type="entry name" value="(Trans)glycosidases"/>
    <property type="match status" value="1"/>
</dbReference>
<dbReference type="GO" id="GO:0009251">
    <property type="term" value="P:glucan catabolic process"/>
    <property type="evidence" value="ECO:0007669"/>
    <property type="project" value="TreeGrafter"/>
</dbReference>
<keyword evidence="2 4" id="KW-0378">Hydrolase</keyword>
<gene>
    <name evidence="6" type="ORF">WG66_8396</name>
</gene>
<evidence type="ECO:0000256" key="2">
    <source>
        <dbReference type="ARBA" id="ARBA00022801"/>
    </source>
</evidence>
<evidence type="ECO:0000256" key="4">
    <source>
        <dbReference type="RuleBase" id="RU361153"/>
    </source>
</evidence>
<evidence type="ECO:0000313" key="6">
    <source>
        <dbReference type="EMBL" id="KTB39029.1"/>
    </source>
</evidence>
<sequence>MSFIRVRGTKFVVPDGNGSEREVILRGAGLGGWLMMENFISGFPACEFQIREALAEAIGQVKAEYFFEKFLEYFFTESDAIFYKSLGMNCIRIAINYKHFEDDMNPRVLKPDAFKHLDRAISACASQGIYTVIDLHAAPGGQSGGWHADAGTHLGKFWVHKDFQDRFIWLWTEIARRYRDNTWVAGYNLLNEPADPHPKQVRLMNLYDRTIAAIQDIDPNHIIFLDGNTFSTDFSHFPDDAGTRWGSNVAFAIHDYATYGFPKFENRSSHGIYTGSDEQKEKMRKTYQGKRQWMDERGLCVWNGEWGPVYAREEYDGGKEKMEEINKRRYMVLKDQLEIYRQDRLSWSIWLYKDIGFQGMVFVSPDTPYMKHFREFLLKKYRMAADAWGADDKLVKSIYDPIVSLIKDAVPNSDDPSKRLYPPLWSTEERVTRISRTILVAEYLIQQWADMFIEFAEKDDWREQLDTLAKSFHFDNCVKRDELNGILQHSAAVSDSIV</sequence>
<reference evidence="6 7" key="1">
    <citation type="submission" date="2015-12" db="EMBL/GenBank/DDBJ databases">
        <title>Draft genome sequence of Moniliophthora roreri, the causal agent of frosty pod rot of cacao.</title>
        <authorList>
            <person name="Aime M.C."/>
            <person name="Diaz-Valderrama J.R."/>
            <person name="Kijpornyongpan T."/>
            <person name="Phillips-Mora W."/>
        </authorList>
    </citation>
    <scope>NUCLEOTIDE SEQUENCE [LARGE SCALE GENOMIC DNA]</scope>
    <source>
        <strain evidence="6 7">MCA 2952</strain>
    </source>
</reference>
<dbReference type="Gene3D" id="3.20.20.80">
    <property type="entry name" value="Glycosidases"/>
    <property type="match status" value="1"/>
</dbReference>
<proteinExistence type="inferred from homology"/>
<dbReference type="GO" id="GO:0005576">
    <property type="term" value="C:extracellular region"/>
    <property type="evidence" value="ECO:0007669"/>
    <property type="project" value="TreeGrafter"/>
</dbReference>
<dbReference type="AlphaFoldDB" id="A0A0W0FRX6"/>
<name>A0A0W0FRX6_MONRR</name>
<dbReference type="Pfam" id="PF00150">
    <property type="entry name" value="Cellulase"/>
    <property type="match status" value="1"/>
</dbReference>
<organism evidence="6 7">
    <name type="scientific">Moniliophthora roreri</name>
    <name type="common">Frosty pod rot fungus</name>
    <name type="synonym">Monilia roreri</name>
    <dbReference type="NCBI Taxonomy" id="221103"/>
    <lineage>
        <taxon>Eukaryota</taxon>
        <taxon>Fungi</taxon>
        <taxon>Dikarya</taxon>
        <taxon>Basidiomycota</taxon>
        <taxon>Agaricomycotina</taxon>
        <taxon>Agaricomycetes</taxon>
        <taxon>Agaricomycetidae</taxon>
        <taxon>Agaricales</taxon>
        <taxon>Marasmiineae</taxon>
        <taxon>Marasmiaceae</taxon>
        <taxon>Moniliophthora</taxon>
    </lineage>
</organism>
<dbReference type="PANTHER" id="PTHR31297:SF13">
    <property type="entry name" value="PUTATIVE-RELATED"/>
    <property type="match status" value="1"/>
</dbReference>
<accession>A0A0W0FRX6</accession>
<keyword evidence="3 4" id="KW-0326">Glycosidase</keyword>
<dbReference type="InterPro" id="IPR017853">
    <property type="entry name" value="GH"/>
</dbReference>
<comment type="similarity">
    <text evidence="1 4">Belongs to the glycosyl hydrolase 5 (cellulase A) family.</text>
</comment>